<feature type="chain" id="PRO_5043010118" description="Thioredoxin domain-containing protein" evidence="2">
    <location>
        <begin position="30"/>
        <end position="432"/>
    </location>
</feature>
<evidence type="ECO:0000259" key="3">
    <source>
        <dbReference type="PROSITE" id="PS51352"/>
    </source>
</evidence>
<dbReference type="Pfam" id="PF00085">
    <property type="entry name" value="Thioredoxin"/>
    <property type="match status" value="1"/>
</dbReference>
<dbReference type="InterPro" id="IPR013766">
    <property type="entry name" value="Thioredoxin_domain"/>
</dbReference>
<dbReference type="InterPro" id="IPR041862">
    <property type="entry name" value="ERp44_PDI_b_2"/>
</dbReference>
<name>A0AAN8FY90_PATCE</name>
<dbReference type="GO" id="GO:0006457">
    <property type="term" value="P:protein folding"/>
    <property type="evidence" value="ECO:0007669"/>
    <property type="project" value="TreeGrafter"/>
</dbReference>
<feature type="domain" description="Thioredoxin" evidence="3">
    <location>
        <begin position="21"/>
        <end position="141"/>
    </location>
</feature>
<dbReference type="Gene3D" id="3.40.30.10">
    <property type="entry name" value="Glutaredoxin"/>
    <property type="match status" value="3"/>
</dbReference>
<dbReference type="CDD" id="cd02996">
    <property type="entry name" value="PDI_a_ERp44"/>
    <property type="match status" value="1"/>
</dbReference>
<dbReference type="PANTHER" id="PTHR46295">
    <property type="entry name" value="ENDOPLASMIC RETICULUM RESIDENT PROTEIN 44"/>
    <property type="match status" value="1"/>
</dbReference>
<dbReference type="Proteomes" id="UP001347796">
    <property type="component" value="Unassembled WGS sequence"/>
</dbReference>
<dbReference type="GO" id="GO:0005789">
    <property type="term" value="C:endoplasmic reticulum membrane"/>
    <property type="evidence" value="ECO:0007669"/>
    <property type="project" value="TreeGrafter"/>
</dbReference>
<feature type="compositionally biased region" description="Polar residues" evidence="1">
    <location>
        <begin position="381"/>
        <end position="391"/>
    </location>
</feature>
<gene>
    <name evidence="4" type="ORF">SNE40_023311</name>
</gene>
<organism evidence="4 5">
    <name type="scientific">Patella caerulea</name>
    <name type="common">Rayed Mediterranean limpet</name>
    <dbReference type="NCBI Taxonomy" id="87958"/>
    <lineage>
        <taxon>Eukaryota</taxon>
        <taxon>Metazoa</taxon>
        <taxon>Spiralia</taxon>
        <taxon>Lophotrochozoa</taxon>
        <taxon>Mollusca</taxon>
        <taxon>Gastropoda</taxon>
        <taxon>Patellogastropoda</taxon>
        <taxon>Patelloidea</taxon>
        <taxon>Patellidae</taxon>
        <taxon>Patella</taxon>
    </lineage>
</organism>
<feature type="region of interest" description="Disordered" evidence="1">
    <location>
        <begin position="358"/>
        <end position="432"/>
    </location>
</feature>
<keyword evidence="5" id="KW-1185">Reference proteome</keyword>
<feature type="signal peptide" evidence="2">
    <location>
        <begin position="1"/>
        <end position="29"/>
    </location>
</feature>
<dbReference type="InterPro" id="IPR036249">
    <property type="entry name" value="Thioredoxin-like_sf"/>
</dbReference>
<sequence>MKTFTSVQAVHVIYLCIAWLCNIINPVYGETVALNDGNVNNILGGHDIVFVNFYADWCRFSQILAPIFEEASNKIRQEVPEAGRVAFGKVDCDREVNIATTYRISKYPTLKLFRNGQVVKKEFRGQRSADSIANFIREQMKDSVIEHTNVEDFDELDTKKRHVIGYFDTKASDTYKTFTKVASSLRDDCVFHAAFGPASVAERSGGDNIVFRPANSRRQDIVYMGSLVNFDTVKQWTTEKCVPFVREITFENAEELTEEGLPFLILFHKSDDTAIVDKYHTEVARQLSSEKTSVNFLTADGSKFTHPLHHLGKTLDDLPVLAIDSFRHMYVFPGNVREDMSKPGVLKAFIDDLHSGKLHREFHHGPDPTSTIPPPPALGQQGDQEVQNQPNHIPKDASDSQPVREQPTSPPESAFRKLGPSRNRYTILRDEL</sequence>
<keyword evidence="2" id="KW-0732">Signal</keyword>
<dbReference type="GO" id="GO:0003756">
    <property type="term" value="F:protein disulfide isomerase activity"/>
    <property type="evidence" value="ECO:0007669"/>
    <property type="project" value="TreeGrafter"/>
</dbReference>
<accession>A0AAN8FY90</accession>
<dbReference type="EMBL" id="JAZGQO010000021">
    <property type="protein sequence ID" value="KAK6166672.1"/>
    <property type="molecule type" value="Genomic_DNA"/>
</dbReference>
<evidence type="ECO:0000256" key="1">
    <source>
        <dbReference type="SAM" id="MobiDB-lite"/>
    </source>
</evidence>
<proteinExistence type="predicted"/>
<dbReference type="GO" id="GO:0005793">
    <property type="term" value="C:endoplasmic reticulum-Golgi intermediate compartment"/>
    <property type="evidence" value="ECO:0007669"/>
    <property type="project" value="TreeGrafter"/>
</dbReference>
<evidence type="ECO:0000313" key="5">
    <source>
        <dbReference type="Proteomes" id="UP001347796"/>
    </source>
</evidence>
<evidence type="ECO:0000256" key="2">
    <source>
        <dbReference type="SAM" id="SignalP"/>
    </source>
</evidence>
<comment type="caution">
    <text evidence="4">The sequence shown here is derived from an EMBL/GenBank/DDBJ whole genome shotgun (WGS) entry which is preliminary data.</text>
</comment>
<reference evidence="4 5" key="1">
    <citation type="submission" date="2024-01" db="EMBL/GenBank/DDBJ databases">
        <title>The genome of the rayed Mediterranean limpet Patella caerulea (Linnaeus, 1758).</title>
        <authorList>
            <person name="Anh-Thu Weber A."/>
            <person name="Halstead-Nussloch G."/>
        </authorList>
    </citation>
    <scope>NUCLEOTIDE SEQUENCE [LARGE SCALE GENOMIC DNA]</scope>
    <source>
        <strain evidence="4">AATW-2023a</strain>
        <tissue evidence="4">Whole specimen</tissue>
    </source>
</reference>
<dbReference type="Pfam" id="PF13848">
    <property type="entry name" value="Thioredoxin_6"/>
    <property type="match status" value="1"/>
</dbReference>
<dbReference type="PROSITE" id="PS51352">
    <property type="entry name" value="THIOREDOXIN_2"/>
    <property type="match status" value="1"/>
</dbReference>
<dbReference type="InterPro" id="IPR052643">
    <property type="entry name" value="ERP44"/>
</dbReference>
<dbReference type="AlphaFoldDB" id="A0AAN8FY90"/>
<protein>
    <recommendedName>
        <fullName evidence="3">Thioredoxin domain-containing protein</fullName>
    </recommendedName>
</protein>
<dbReference type="PANTHER" id="PTHR46295:SF1">
    <property type="entry name" value="ENDOPLASMIC RETICULUM RESIDENT PROTEIN 44"/>
    <property type="match status" value="1"/>
</dbReference>
<evidence type="ECO:0000313" key="4">
    <source>
        <dbReference type="EMBL" id="KAK6166672.1"/>
    </source>
</evidence>
<dbReference type="SUPFAM" id="SSF52833">
    <property type="entry name" value="Thioredoxin-like"/>
    <property type="match status" value="3"/>
</dbReference>
<dbReference type="CDD" id="cd03072">
    <property type="entry name" value="PDI_b'_ERp44"/>
    <property type="match status" value="1"/>
</dbReference>